<sequence>MLAAAGKRSLTCYVLQSALIAILLSEPLIGLGGRIDKVHNQ</sequence>
<evidence type="ECO:0000259" key="1">
    <source>
        <dbReference type="Pfam" id="PF04235"/>
    </source>
</evidence>
<name>A0ABT9VWI2_9BACI</name>
<keyword evidence="3" id="KW-1185">Reference proteome</keyword>
<comment type="caution">
    <text evidence="2">The sequence shown here is derived from an EMBL/GenBank/DDBJ whole genome shotgun (WGS) entry which is preliminary data.</text>
</comment>
<dbReference type="Pfam" id="PF04235">
    <property type="entry name" value="DUF418"/>
    <property type="match status" value="1"/>
</dbReference>
<organism evidence="2 3">
    <name type="scientific">Caldalkalibacillus horti</name>
    <dbReference type="NCBI Taxonomy" id="77523"/>
    <lineage>
        <taxon>Bacteria</taxon>
        <taxon>Bacillati</taxon>
        <taxon>Bacillota</taxon>
        <taxon>Bacilli</taxon>
        <taxon>Bacillales</taxon>
        <taxon>Bacillaceae</taxon>
        <taxon>Caldalkalibacillus</taxon>
    </lineage>
</organism>
<proteinExistence type="predicted"/>
<protein>
    <submittedName>
        <fullName evidence="2">Membrane protein YeiB</fullName>
    </submittedName>
</protein>
<dbReference type="InterPro" id="IPR007349">
    <property type="entry name" value="DUF418"/>
</dbReference>
<dbReference type="Proteomes" id="UP001235840">
    <property type="component" value="Unassembled WGS sequence"/>
</dbReference>
<evidence type="ECO:0000313" key="3">
    <source>
        <dbReference type="Proteomes" id="UP001235840"/>
    </source>
</evidence>
<accession>A0ABT9VWI2</accession>
<dbReference type="EMBL" id="JAUSTY010000004">
    <property type="protein sequence ID" value="MDQ0165333.1"/>
    <property type="molecule type" value="Genomic_DNA"/>
</dbReference>
<gene>
    <name evidence="2" type="ORF">J2S11_001233</name>
</gene>
<reference evidence="2 3" key="1">
    <citation type="submission" date="2023-07" db="EMBL/GenBank/DDBJ databases">
        <title>Genomic Encyclopedia of Type Strains, Phase IV (KMG-IV): sequencing the most valuable type-strain genomes for metagenomic binning, comparative biology and taxonomic classification.</title>
        <authorList>
            <person name="Goeker M."/>
        </authorList>
    </citation>
    <scope>NUCLEOTIDE SEQUENCE [LARGE SCALE GENOMIC DNA]</scope>
    <source>
        <strain evidence="2 3">DSM 12751</strain>
    </source>
</reference>
<evidence type="ECO:0000313" key="2">
    <source>
        <dbReference type="EMBL" id="MDQ0165333.1"/>
    </source>
</evidence>
<feature type="domain" description="DUF418" evidence="1">
    <location>
        <begin position="2"/>
        <end position="37"/>
    </location>
</feature>